<gene>
    <name evidence="2" type="ORF">FJU31_11755</name>
</gene>
<keyword evidence="3" id="KW-1185">Reference proteome</keyword>
<sequence>MPRRWLPGLLALLLALPAAALELVPTTLQLPAAGGRTELWLHNPGPAPWRGRLQIWAWDQQTGAERLQRSEQVLASPTLIDLPAGARQRVWLLPRTPAPLAAEQAYRVLLTPDDRRQPRYSLPLFRGGDPAGAPARLWVETAGDAAQPELRLHNEGLRHARLSDLVYEDAQGEPHVLLPGLAGYVLADRERHWQLPARADAYRGGRFRARLQDGEVQALPAPRPAIAADAAAGL</sequence>
<dbReference type="PANTHER" id="PTHR30251">
    <property type="entry name" value="PILUS ASSEMBLY CHAPERONE"/>
    <property type="match status" value="1"/>
</dbReference>
<dbReference type="SUPFAM" id="SSF49354">
    <property type="entry name" value="PapD-like"/>
    <property type="match status" value="1"/>
</dbReference>
<feature type="chain" id="PRO_5047361455" evidence="1">
    <location>
        <begin position="21"/>
        <end position="234"/>
    </location>
</feature>
<organism evidence="2 3">
    <name type="scientific">Stenotrophomonas cyclobalanopsidis</name>
    <dbReference type="NCBI Taxonomy" id="2771362"/>
    <lineage>
        <taxon>Bacteria</taxon>
        <taxon>Pseudomonadati</taxon>
        <taxon>Pseudomonadota</taxon>
        <taxon>Gammaproteobacteria</taxon>
        <taxon>Lysobacterales</taxon>
        <taxon>Lysobacteraceae</taxon>
        <taxon>Stenotrophomonas</taxon>
    </lineage>
</organism>
<evidence type="ECO:0000256" key="1">
    <source>
        <dbReference type="SAM" id="SignalP"/>
    </source>
</evidence>
<dbReference type="PANTHER" id="PTHR30251:SF4">
    <property type="entry name" value="SLR1668 PROTEIN"/>
    <property type="match status" value="1"/>
</dbReference>
<accession>A0ABQ6T018</accession>
<dbReference type="Proteomes" id="UP000326367">
    <property type="component" value="Unassembled WGS sequence"/>
</dbReference>
<dbReference type="RefSeq" id="WP_150454904.1">
    <property type="nucleotide sequence ID" value="NZ_VYKI01000013.1"/>
</dbReference>
<reference evidence="2 3" key="1">
    <citation type="journal article" date="2020" name="Antonie Van Leeuwenhoek">
        <title>Stenotrophomonas cyclobalanopsidis sp. nov., isolated from the leaf spot disease of Cyclobalanopsis patelliformis.</title>
        <authorList>
            <person name="Bian D.R."/>
            <person name="Xue H."/>
            <person name="Piao C.G."/>
            <person name="Li Y."/>
        </authorList>
    </citation>
    <scope>NUCLEOTIDE SEQUENCE [LARGE SCALE GENOMIC DNA]</scope>
    <source>
        <strain evidence="2 3">TPQG1-4</strain>
    </source>
</reference>
<evidence type="ECO:0000313" key="2">
    <source>
        <dbReference type="EMBL" id="KAA8997499.1"/>
    </source>
</evidence>
<protein>
    <submittedName>
        <fullName evidence="2">Molecular chaperone</fullName>
    </submittedName>
</protein>
<dbReference type="InterPro" id="IPR050643">
    <property type="entry name" value="Periplasmic_pilus_chap"/>
</dbReference>
<dbReference type="InterPro" id="IPR008962">
    <property type="entry name" value="PapD-like_sf"/>
</dbReference>
<dbReference type="EMBL" id="VYKI01000013">
    <property type="protein sequence ID" value="KAA8997499.1"/>
    <property type="molecule type" value="Genomic_DNA"/>
</dbReference>
<comment type="caution">
    <text evidence="2">The sequence shown here is derived from an EMBL/GenBank/DDBJ whole genome shotgun (WGS) entry which is preliminary data.</text>
</comment>
<evidence type="ECO:0000313" key="3">
    <source>
        <dbReference type="Proteomes" id="UP000326367"/>
    </source>
</evidence>
<keyword evidence="1" id="KW-0732">Signal</keyword>
<proteinExistence type="predicted"/>
<name>A0ABQ6T018_9GAMM</name>
<feature type="signal peptide" evidence="1">
    <location>
        <begin position="1"/>
        <end position="20"/>
    </location>
</feature>